<dbReference type="InterPro" id="IPR016142">
    <property type="entry name" value="Citrate_synth-like_lrg_a-sub"/>
</dbReference>
<dbReference type="InterPro" id="IPR036969">
    <property type="entry name" value="Citrate_synthase_sf"/>
</dbReference>
<dbReference type="Gene3D" id="1.10.230.10">
    <property type="entry name" value="Cytochrome P450-Terp, domain 2"/>
    <property type="match status" value="1"/>
</dbReference>
<dbReference type="Gene3D" id="1.10.580.10">
    <property type="entry name" value="Citrate Synthase, domain 1"/>
    <property type="match status" value="1"/>
</dbReference>
<protein>
    <submittedName>
        <fullName evidence="1">2-methylcitrate synthase</fullName>
        <ecNumber evidence="1">2.3.3.5</ecNumber>
    </submittedName>
</protein>
<dbReference type="SUPFAM" id="SSF48256">
    <property type="entry name" value="Citrate synthase"/>
    <property type="match status" value="1"/>
</dbReference>
<sequence length="55" mass="5994">MSVAAARDGQRWLDIYHILGRDMLAATGIKPDLDFPAGAAYHLMGFDIGCFTPIL</sequence>
<dbReference type="AlphaFoldDB" id="A0A498PUI0"/>
<accession>A0A498PUI0</accession>
<evidence type="ECO:0000313" key="2">
    <source>
        <dbReference type="Proteomes" id="UP000267289"/>
    </source>
</evidence>
<keyword evidence="1" id="KW-0012">Acyltransferase</keyword>
<dbReference type="InterPro" id="IPR016143">
    <property type="entry name" value="Citrate_synth-like_sm_a-sub"/>
</dbReference>
<gene>
    <name evidence="1" type="primary">gltA1</name>
    <name evidence="1" type="ORF">LAUMK13_01226</name>
</gene>
<name>A0A498PUI0_9MYCO</name>
<evidence type="ECO:0000313" key="1">
    <source>
        <dbReference type="EMBL" id="VBA36567.1"/>
    </source>
</evidence>
<keyword evidence="2" id="KW-1185">Reference proteome</keyword>
<reference evidence="1 2" key="1">
    <citation type="submission" date="2018-09" db="EMBL/GenBank/DDBJ databases">
        <authorList>
            <person name="Tagini F."/>
        </authorList>
    </citation>
    <scope>NUCLEOTIDE SEQUENCE [LARGE SCALE GENOMIC DNA]</scope>
    <source>
        <strain evidence="1 2">MK13</strain>
    </source>
</reference>
<proteinExistence type="predicted"/>
<dbReference type="EMBL" id="UPHQ01000051">
    <property type="protein sequence ID" value="VBA36567.1"/>
    <property type="molecule type" value="Genomic_DNA"/>
</dbReference>
<keyword evidence="1" id="KW-0808">Transferase</keyword>
<dbReference type="GO" id="GO:0050440">
    <property type="term" value="F:2-methylcitrate synthase activity"/>
    <property type="evidence" value="ECO:0007669"/>
    <property type="project" value="UniProtKB-EC"/>
</dbReference>
<organism evidence="1 2">
    <name type="scientific">Mycobacterium innocens</name>
    <dbReference type="NCBI Taxonomy" id="2341083"/>
    <lineage>
        <taxon>Bacteria</taxon>
        <taxon>Bacillati</taxon>
        <taxon>Actinomycetota</taxon>
        <taxon>Actinomycetes</taxon>
        <taxon>Mycobacteriales</taxon>
        <taxon>Mycobacteriaceae</taxon>
        <taxon>Mycobacterium</taxon>
    </lineage>
</organism>
<dbReference type="Proteomes" id="UP000267289">
    <property type="component" value="Unassembled WGS sequence"/>
</dbReference>
<dbReference type="EC" id="2.3.3.5" evidence="1"/>